<dbReference type="AlphaFoldDB" id="A0A382ATQ2"/>
<protein>
    <recommendedName>
        <fullName evidence="1">MobA-like NTP transferase domain-containing protein</fullName>
    </recommendedName>
</protein>
<reference evidence="2" key="1">
    <citation type="submission" date="2018-05" db="EMBL/GenBank/DDBJ databases">
        <authorList>
            <person name="Lanie J.A."/>
            <person name="Ng W.-L."/>
            <person name="Kazmierczak K.M."/>
            <person name="Andrzejewski T.M."/>
            <person name="Davidsen T.M."/>
            <person name="Wayne K.J."/>
            <person name="Tettelin H."/>
            <person name="Glass J.I."/>
            <person name="Rusch D."/>
            <person name="Podicherti R."/>
            <person name="Tsui H.-C.T."/>
            <person name="Winkler M.E."/>
        </authorList>
    </citation>
    <scope>NUCLEOTIDE SEQUENCE</scope>
</reference>
<dbReference type="InterPro" id="IPR029044">
    <property type="entry name" value="Nucleotide-diphossugar_trans"/>
</dbReference>
<evidence type="ECO:0000259" key="1">
    <source>
        <dbReference type="Pfam" id="PF12804"/>
    </source>
</evidence>
<dbReference type="PANTHER" id="PTHR43777">
    <property type="entry name" value="MOLYBDENUM COFACTOR CYTIDYLYLTRANSFERASE"/>
    <property type="match status" value="1"/>
</dbReference>
<name>A0A382ATQ2_9ZZZZ</name>
<evidence type="ECO:0000313" key="2">
    <source>
        <dbReference type="EMBL" id="SVB04930.1"/>
    </source>
</evidence>
<proteinExistence type="predicted"/>
<dbReference type="SUPFAM" id="SSF53448">
    <property type="entry name" value="Nucleotide-diphospho-sugar transferases"/>
    <property type="match status" value="1"/>
</dbReference>
<organism evidence="2">
    <name type="scientific">marine metagenome</name>
    <dbReference type="NCBI Taxonomy" id="408172"/>
    <lineage>
        <taxon>unclassified sequences</taxon>
        <taxon>metagenomes</taxon>
        <taxon>ecological metagenomes</taxon>
    </lineage>
</organism>
<accession>A0A382ATQ2</accession>
<feature type="domain" description="MobA-like NTP transferase" evidence="1">
    <location>
        <begin position="1"/>
        <end position="150"/>
    </location>
</feature>
<gene>
    <name evidence="2" type="ORF">METZ01_LOCUS157784</name>
</gene>
<dbReference type="EMBL" id="UINC01026808">
    <property type="protein sequence ID" value="SVB04930.1"/>
    <property type="molecule type" value="Genomic_DNA"/>
</dbReference>
<dbReference type="InterPro" id="IPR025877">
    <property type="entry name" value="MobA-like_NTP_Trfase"/>
</dbReference>
<dbReference type="GO" id="GO:0016779">
    <property type="term" value="F:nucleotidyltransferase activity"/>
    <property type="evidence" value="ECO:0007669"/>
    <property type="project" value="UniProtKB-ARBA"/>
</dbReference>
<dbReference type="PANTHER" id="PTHR43777:SF1">
    <property type="entry name" value="MOLYBDENUM COFACTOR CYTIDYLYLTRANSFERASE"/>
    <property type="match status" value="1"/>
</dbReference>
<dbReference type="Pfam" id="PF12804">
    <property type="entry name" value="NTP_transf_3"/>
    <property type="match status" value="1"/>
</dbReference>
<dbReference type="Gene3D" id="3.90.550.10">
    <property type="entry name" value="Spore Coat Polysaccharide Biosynthesis Protein SpsA, Chain A"/>
    <property type="match status" value="1"/>
</dbReference>
<sequence>MGRLKALVPWQGKTLIEYQVESLFDSGVSEVVVVVGHLADQVAAPVISNSGVIIATNPEYRRGKAGSVKAGLARVAPSASGILVLAVDQPRPVSVLESIINSYLASKSVITCPVYNGHRGHPMIFSSLLRSELEAITEEGEGLRQVVDRYKSDTNKLDVGDPVVRLDLNSPDDIKLAKLIFSG</sequence>